<evidence type="ECO:0000313" key="1">
    <source>
        <dbReference type="Ensembl" id="ENSOABP00000062086.1"/>
    </source>
</evidence>
<dbReference type="Proteomes" id="UP000472276">
    <property type="component" value="Unassembled WGS sequence"/>
</dbReference>
<dbReference type="Ensembl" id="ENSOABT00000074318.1">
    <property type="protein sequence ID" value="ENSOABP00000062086.1"/>
    <property type="gene ID" value="ENSOABG00000026390.1"/>
</dbReference>
<evidence type="ECO:0000313" key="2">
    <source>
        <dbReference type="Proteomes" id="UP000472276"/>
    </source>
</evidence>
<protein>
    <submittedName>
        <fullName evidence="1">Uncharacterized protein</fullName>
    </submittedName>
</protein>
<reference evidence="2" key="1">
    <citation type="submission" date="2020-03" db="EMBL/GenBank/DDBJ databases">
        <title>Evolution of repeat sequences and sex chromosomes of tilapia species revealed by chromosome-level genomes.</title>
        <authorList>
            <person name="Xu L."/>
            <person name="Tao W."/>
            <person name="Wang D."/>
            <person name="Zhou Q."/>
        </authorList>
    </citation>
    <scope>NUCLEOTIDE SEQUENCE [LARGE SCALE GENOMIC DNA]</scope>
    <source>
        <strain evidence="2">Israel</strain>
    </source>
</reference>
<proteinExistence type="predicted"/>
<reference evidence="1" key="2">
    <citation type="submission" date="2025-08" db="UniProtKB">
        <authorList>
            <consortium name="Ensembl"/>
        </authorList>
    </citation>
    <scope>IDENTIFICATION</scope>
</reference>
<organism evidence="1 2">
    <name type="scientific">Oreochromis aureus</name>
    <name type="common">Israeli tilapia</name>
    <name type="synonym">Chromis aureus</name>
    <dbReference type="NCBI Taxonomy" id="47969"/>
    <lineage>
        <taxon>Eukaryota</taxon>
        <taxon>Metazoa</taxon>
        <taxon>Chordata</taxon>
        <taxon>Craniata</taxon>
        <taxon>Vertebrata</taxon>
        <taxon>Euteleostomi</taxon>
        <taxon>Actinopterygii</taxon>
        <taxon>Neopterygii</taxon>
        <taxon>Teleostei</taxon>
        <taxon>Neoteleostei</taxon>
        <taxon>Acanthomorphata</taxon>
        <taxon>Ovalentaria</taxon>
        <taxon>Cichlomorphae</taxon>
        <taxon>Cichliformes</taxon>
        <taxon>Cichlidae</taxon>
        <taxon>African cichlids</taxon>
        <taxon>Pseudocrenilabrinae</taxon>
        <taxon>Oreochromini</taxon>
        <taxon>Oreochromis</taxon>
    </lineage>
</organism>
<sequence length="120" mass="13356">MANWISLDNVRNPGLTLDHRQSAGGELLLCFCSFYNRHIVVAIILCDEAHRFPVVPMVVRVVGDKLLCVCLVQSVNLNGTLQGVAQQEHLHLPKRENAKGGGVIARLQRNSNRLLKQLHV</sequence>
<keyword evidence="2" id="KW-1185">Reference proteome</keyword>
<accession>A0AAZ1X2A2</accession>
<name>A0AAZ1X2A2_OREAU</name>
<dbReference type="AlphaFoldDB" id="A0AAZ1X2A2"/>
<reference evidence="1" key="3">
    <citation type="submission" date="2025-09" db="UniProtKB">
        <authorList>
            <consortium name="Ensembl"/>
        </authorList>
    </citation>
    <scope>IDENTIFICATION</scope>
</reference>